<feature type="binding site" evidence="8">
    <location>
        <position position="314"/>
    </location>
    <ligand>
        <name>Mg(2+)</name>
        <dbReference type="ChEBI" id="CHEBI:18420"/>
    </ligand>
</feature>
<dbReference type="AlphaFoldDB" id="Q2S5Z7"/>
<keyword evidence="3 8" id="KW-0479">Metal-binding</keyword>
<dbReference type="eggNOG" id="COG1785">
    <property type="taxonomic scope" value="Bacteria"/>
</dbReference>
<dbReference type="Proteomes" id="UP000008674">
    <property type="component" value="Chromosome"/>
</dbReference>
<dbReference type="InterPro" id="IPR001952">
    <property type="entry name" value="Alkaline_phosphatase"/>
</dbReference>
<sequence length="520" mass="55632">MWGLFLVNFAGLPECKLVRQHANFRYMPVRSSTFHLLPASRLVSAVRPFFAALVLCLLLAGPAPAQTVPDAPAPEEAPNVILMIPDGFGPASVTMARDYLRWRDGQKELPYDSLQVGSIRTYASDSYITDSAAGGTALATGTKTYNGAVAVDTSRQAVATLLEGAERRGMSTGLVVTSRLTHATPAVFSSHVPDRGQENRIARQQLNKDIEVMLGGGRRHFLPQSAEGSAREDDLDLLQAAQDRGYEVVQTASELSRAGEGQTQENRLLGLFSPGHMAYEIDRDHTQQPSLAAMTETAIDRLSGNGEGYFLMVEGSRIDHAGHGNDAASHLRDILAFNRAAKSALEAAQEDDNTLVVIVSDHETGGLTLGRNRDGEGIYSWRPETLAAVEASSGAIADSIRSIRSTGASEAAKRKRIAGTLTRLTGVQDVPTEIVSNLMAVEGPYAVGNAVSPLVNRQALVGWTSHAHTAVDVNLYAYGPGANAFVGHHDNTTIAQKLANLMDVDLESLTGTLRAGRDAR</sequence>
<dbReference type="GO" id="GO:0004035">
    <property type="term" value="F:alkaline phosphatase activity"/>
    <property type="evidence" value="ECO:0007669"/>
    <property type="project" value="TreeGrafter"/>
</dbReference>
<dbReference type="InterPro" id="IPR017850">
    <property type="entry name" value="Alkaline_phosphatase_core_sf"/>
</dbReference>
<evidence type="ECO:0000256" key="4">
    <source>
        <dbReference type="ARBA" id="ARBA00022801"/>
    </source>
</evidence>
<evidence type="ECO:0000256" key="1">
    <source>
        <dbReference type="ARBA" id="ARBA00005984"/>
    </source>
</evidence>
<evidence type="ECO:0000256" key="9">
    <source>
        <dbReference type="RuleBase" id="RU003946"/>
    </source>
</evidence>
<feature type="binding site" evidence="8">
    <location>
        <position position="184"/>
    </location>
    <ligand>
        <name>Mg(2+)</name>
        <dbReference type="ChEBI" id="CHEBI:18420"/>
    </ligand>
</feature>
<dbReference type="KEGG" id="sru:SRU_0238"/>
<dbReference type="PROSITE" id="PS00123">
    <property type="entry name" value="ALKALINE_PHOSPHATASE"/>
    <property type="match status" value="1"/>
</dbReference>
<evidence type="ECO:0000256" key="2">
    <source>
        <dbReference type="ARBA" id="ARBA00022553"/>
    </source>
</evidence>
<comment type="cofactor">
    <cofactor evidence="8">
        <name>Zn(2+)</name>
        <dbReference type="ChEBI" id="CHEBI:29105"/>
    </cofactor>
    <text evidence="8">Binds 2 Zn(2+) ions.</text>
</comment>
<evidence type="ECO:0000256" key="6">
    <source>
        <dbReference type="ARBA" id="ARBA00022842"/>
    </source>
</evidence>
<feature type="binding site" evidence="8">
    <location>
        <position position="468"/>
    </location>
    <ligand>
        <name>Zn(2+)</name>
        <dbReference type="ChEBI" id="CHEBI:29105"/>
        <label>2</label>
    </ligand>
</feature>
<dbReference type="OrthoDB" id="9794455at2"/>
<feature type="binding site" evidence="8">
    <location>
        <position position="182"/>
    </location>
    <ligand>
        <name>Mg(2+)</name>
        <dbReference type="ChEBI" id="CHEBI:18420"/>
    </ligand>
</feature>
<name>Q2S5Z7_SALRD</name>
<dbReference type="PANTHER" id="PTHR11596:SF5">
    <property type="entry name" value="ALKALINE PHOSPHATASE"/>
    <property type="match status" value="1"/>
</dbReference>
<evidence type="ECO:0000256" key="8">
    <source>
        <dbReference type="PIRSR" id="PIRSR601952-2"/>
    </source>
</evidence>
<reference evidence="10 11" key="1">
    <citation type="journal article" date="2005" name="Proc. Natl. Acad. Sci. U.S.A.">
        <title>The genome of Salinibacter ruber: convergence and gene exchange among hyperhalophilic bacteria and archaea.</title>
        <authorList>
            <person name="Mongodin E.F."/>
            <person name="Nelson K.E."/>
            <person name="Daugherty S."/>
            <person name="Deboy R.T."/>
            <person name="Wister J."/>
            <person name="Khouri H."/>
            <person name="Weidman J."/>
            <person name="Walsh D.A."/>
            <person name="Papke R.T."/>
            <person name="Sanchez Perez G."/>
            <person name="Sharma A.K."/>
            <person name="Nesbo C.L."/>
            <person name="MacLeod D."/>
            <person name="Bapteste E."/>
            <person name="Doolittle W.F."/>
            <person name="Charlebois R.L."/>
            <person name="Legault B."/>
            <person name="Rodriguez-Valera F."/>
        </authorList>
    </citation>
    <scope>NUCLEOTIDE SEQUENCE [LARGE SCALE GENOMIC DNA]</scope>
    <source>
        <strain evidence="11">DSM 13855 / CECT 5946 / M31</strain>
    </source>
</reference>
<dbReference type="GO" id="GO:0046872">
    <property type="term" value="F:metal ion binding"/>
    <property type="evidence" value="ECO:0007669"/>
    <property type="project" value="UniProtKB-KW"/>
</dbReference>
<evidence type="ECO:0000256" key="5">
    <source>
        <dbReference type="ARBA" id="ARBA00022833"/>
    </source>
</evidence>
<feature type="binding site" evidence="8">
    <location>
        <position position="362"/>
    </location>
    <ligand>
        <name>Zn(2+)</name>
        <dbReference type="ChEBI" id="CHEBI:29105"/>
        <label>2</label>
    </ligand>
</feature>
<feature type="binding site" evidence="8">
    <location>
        <position position="86"/>
    </location>
    <ligand>
        <name>Mg(2+)</name>
        <dbReference type="ChEBI" id="CHEBI:18420"/>
    </ligand>
</feature>
<dbReference type="PRINTS" id="PR00113">
    <property type="entry name" value="ALKPHPHTASE"/>
</dbReference>
<dbReference type="Gene3D" id="1.10.60.40">
    <property type="match status" value="1"/>
</dbReference>
<dbReference type="HOGENOM" id="CLU_008539_6_2_10"/>
<feature type="binding site" evidence="8">
    <location>
        <position position="361"/>
    </location>
    <ligand>
        <name>Zn(2+)</name>
        <dbReference type="ChEBI" id="CHEBI:29105"/>
        <label>2</label>
    </ligand>
</feature>
<evidence type="ECO:0000313" key="11">
    <source>
        <dbReference type="Proteomes" id="UP000008674"/>
    </source>
</evidence>
<feature type="binding site" evidence="8">
    <location>
        <position position="86"/>
    </location>
    <ligand>
        <name>Zn(2+)</name>
        <dbReference type="ChEBI" id="CHEBI:29105"/>
        <label>2</label>
    </ligand>
</feature>
<dbReference type="EnsemblBacteria" id="ABC45943">
    <property type="protein sequence ID" value="ABC45943"/>
    <property type="gene ID" value="SRU_0238"/>
</dbReference>
<dbReference type="Pfam" id="PF00245">
    <property type="entry name" value="Alk_phosphatase"/>
    <property type="match status" value="1"/>
</dbReference>
<keyword evidence="5 8" id="KW-0862">Zinc</keyword>
<keyword evidence="2" id="KW-0597">Phosphoprotein</keyword>
<gene>
    <name evidence="10" type="ordered locus">SRU_0238</name>
</gene>
<keyword evidence="6 8" id="KW-0460">Magnesium</keyword>
<organism evidence="10 11">
    <name type="scientific">Salinibacter ruber (strain DSM 13855 / M31)</name>
    <dbReference type="NCBI Taxonomy" id="309807"/>
    <lineage>
        <taxon>Bacteria</taxon>
        <taxon>Pseudomonadati</taxon>
        <taxon>Rhodothermota</taxon>
        <taxon>Rhodothermia</taxon>
        <taxon>Rhodothermales</taxon>
        <taxon>Salinibacteraceae</taxon>
        <taxon>Salinibacter</taxon>
    </lineage>
</organism>
<dbReference type="SMART" id="SM00098">
    <property type="entry name" value="alkPPc"/>
    <property type="match status" value="1"/>
</dbReference>
<evidence type="ECO:0000256" key="7">
    <source>
        <dbReference type="PIRSR" id="PIRSR601952-1"/>
    </source>
</evidence>
<dbReference type="SUPFAM" id="SSF53649">
    <property type="entry name" value="Alkaline phosphatase-like"/>
    <property type="match status" value="1"/>
</dbReference>
<dbReference type="InterPro" id="IPR018299">
    <property type="entry name" value="Alkaline_phosphatase_AS"/>
</dbReference>
<protein>
    <submittedName>
        <fullName evidence="10">Alkaline phosphatase family protein, putative</fullName>
    </submittedName>
</protein>
<keyword evidence="4" id="KW-0378">Hydrolase</keyword>
<feature type="binding site" evidence="8">
    <location>
        <position position="323"/>
    </location>
    <ligand>
        <name>Zn(2+)</name>
        <dbReference type="ChEBI" id="CHEBI:29105"/>
        <label>2</label>
    </ligand>
</feature>
<keyword evidence="11" id="KW-1185">Reference proteome</keyword>
<feature type="active site" description="Phosphoserine intermediate" evidence="7">
    <location>
        <position position="131"/>
    </location>
</feature>
<dbReference type="PATRIC" id="fig|309807.25.peg.242"/>
<feature type="binding site" evidence="8">
    <location>
        <position position="319"/>
    </location>
    <ligand>
        <name>Zn(2+)</name>
        <dbReference type="ChEBI" id="CHEBI:29105"/>
        <label>2</label>
    </ligand>
</feature>
<comment type="cofactor">
    <cofactor evidence="8">
        <name>Mg(2+)</name>
        <dbReference type="ChEBI" id="CHEBI:18420"/>
    </cofactor>
    <text evidence="8">Binds 1 Mg(2+) ion.</text>
</comment>
<proteinExistence type="inferred from homology"/>
<accession>Q2S5Z7</accession>
<evidence type="ECO:0000313" key="10">
    <source>
        <dbReference type="EMBL" id="ABC45943.1"/>
    </source>
</evidence>
<evidence type="ECO:0000256" key="3">
    <source>
        <dbReference type="ARBA" id="ARBA00022723"/>
    </source>
</evidence>
<dbReference type="CDD" id="cd16012">
    <property type="entry name" value="ALP"/>
    <property type="match status" value="1"/>
</dbReference>
<dbReference type="EMBL" id="CP000159">
    <property type="protein sequence ID" value="ABC45943.1"/>
    <property type="molecule type" value="Genomic_DNA"/>
</dbReference>
<dbReference type="Gene3D" id="3.40.720.10">
    <property type="entry name" value="Alkaline Phosphatase, subunit A"/>
    <property type="match status" value="1"/>
</dbReference>
<comment type="similarity">
    <text evidence="1 9">Belongs to the alkaline phosphatase family.</text>
</comment>
<dbReference type="STRING" id="309807.SRU_0238"/>
<dbReference type="PANTHER" id="PTHR11596">
    <property type="entry name" value="ALKALINE PHOSPHATASE"/>
    <property type="match status" value="1"/>
</dbReference>